<dbReference type="InterPro" id="IPR016024">
    <property type="entry name" value="ARM-type_fold"/>
</dbReference>
<feature type="chain" id="PRO_5046890381" description="HEAT repeat domain-containing protein" evidence="1">
    <location>
        <begin position="22"/>
        <end position="850"/>
    </location>
</feature>
<dbReference type="EMBL" id="CAUYUJ010017281">
    <property type="protein sequence ID" value="CAK0873416.1"/>
    <property type="molecule type" value="Genomic_DNA"/>
</dbReference>
<comment type="caution">
    <text evidence="2">The sequence shown here is derived from an EMBL/GenBank/DDBJ whole genome shotgun (WGS) entry which is preliminary data.</text>
</comment>
<evidence type="ECO:0000313" key="3">
    <source>
        <dbReference type="Proteomes" id="UP001189429"/>
    </source>
</evidence>
<dbReference type="SMART" id="SM00567">
    <property type="entry name" value="EZ_HEAT"/>
    <property type="match status" value="7"/>
</dbReference>
<protein>
    <recommendedName>
        <fullName evidence="4">HEAT repeat domain-containing protein</fullName>
    </recommendedName>
</protein>
<dbReference type="Proteomes" id="UP001189429">
    <property type="component" value="Unassembled WGS sequence"/>
</dbReference>
<feature type="signal peptide" evidence="1">
    <location>
        <begin position="1"/>
        <end position="21"/>
    </location>
</feature>
<dbReference type="Pfam" id="PF13646">
    <property type="entry name" value="HEAT_2"/>
    <property type="match status" value="3"/>
</dbReference>
<evidence type="ECO:0000313" key="2">
    <source>
        <dbReference type="EMBL" id="CAK0873416.1"/>
    </source>
</evidence>
<name>A0ABN9VJI2_9DINO</name>
<sequence>MRNVNLLVPLATSWLLSVAERSRLDLVEHLAQDGVVAVAVGHRHQELSMARSRADLEQLTKNASTPRTVQSARWRPIALTHVSGSLGNIGIQARSQGLRNESSSAHYACGMCRLLADRSAVTRRKAALTIGKGRKHVLPALNQLKGLLQDTNAGVRQNAAWAIGRGGSKAVLQAMDELKASLQDANAGVREKATWAIGTGDREAVLQAAGELKVSLRDADARVRRNAALALGTGGGKAVLPAMDELKASLQDTEDAEVRRTAASAIGSGGPEAVARAVDELKASLQDTDVAVRRTATWALGSGGRGAVLRAFGDLKASLRDADAGIRKFATWAIGESGPEAVLQAIGELRALLQDAGAAVRSRAAWAIGRGGAEAVLPAMGELRALLQDTDAGTRGKAAWAIGCGKHEAVLQAVGELRTLLRDYHRKPREKAAWAIGHGGSKAVLQAMDELRALLQDADSAVRVRTAKTIGLGGGPSAVLQATVELEAMLQDADSMARREAAKALKSAGAEVVDRAAAYLRPLLGEGKKVETRRKAAEAVAMLGLAAIEGTLPELRQMLREDRFLRSARSTASARRQDLRNSEDAHLTQQVPAAAARAIEQLCGLGLDHVPLDLIPDLNQSYSTLNTYALEFPVSADPAVAHDVEVALGAVVRVMEDRCMNLFETQVDDLLLAKQWTVETPRGRMVKQANNVRSAGYGLQAHRCPNNAACPGEVFNVTYRGSTDTGTSARRPANATCPLARRSGDGAPCSRGYDSRVAGCAGCIAGWGRLPLDAFSCKRCGKVWLHWAAWLAHPSALLAISMRSAQSVATRGDAAAFANDMLKIALSFSSSSVVGAGGSRRSRPRTRTGS</sequence>
<organism evidence="2 3">
    <name type="scientific">Prorocentrum cordatum</name>
    <dbReference type="NCBI Taxonomy" id="2364126"/>
    <lineage>
        <taxon>Eukaryota</taxon>
        <taxon>Sar</taxon>
        <taxon>Alveolata</taxon>
        <taxon>Dinophyceae</taxon>
        <taxon>Prorocentrales</taxon>
        <taxon>Prorocentraceae</taxon>
        <taxon>Prorocentrum</taxon>
    </lineage>
</organism>
<evidence type="ECO:0008006" key="4">
    <source>
        <dbReference type="Google" id="ProtNLM"/>
    </source>
</evidence>
<dbReference type="PANTHER" id="PTHR12697:SF5">
    <property type="entry name" value="DEOXYHYPUSINE HYDROXYLASE"/>
    <property type="match status" value="1"/>
</dbReference>
<keyword evidence="1" id="KW-0732">Signal</keyword>
<dbReference type="SUPFAM" id="SSF48371">
    <property type="entry name" value="ARM repeat"/>
    <property type="match status" value="2"/>
</dbReference>
<dbReference type="Gene3D" id="1.25.10.10">
    <property type="entry name" value="Leucine-rich Repeat Variant"/>
    <property type="match status" value="4"/>
</dbReference>
<proteinExistence type="predicted"/>
<accession>A0ABN9VJI2</accession>
<gene>
    <name evidence="2" type="ORF">PCOR1329_LOCUS58631</name>
</gene>
<evidence type="ECO:0000256" key="1">
    <source>
        <dbReference type="SAM" id="SignalP"/>
    </source>
</evidence>
<dbReference type="InterPro" id="IPR004155">
    <property type="entry name" value="PBS_lyase_HEAT"/>
</dbReference>
<reference evidence="2" key="1">
    <citation type="submission" date="2023-10" db="EMBL/GenBank/DDBJ databases">
        <authorList>
            <person name="Chen Y."/>
            <person name="Shah S."/>
            <person name="Dougan E. K."/>
            <person name="Thang M."/>
            <person name="Chan C."/>
        </authorList>
    </citation>
    <scope>NUCLEOTIDE SEQUENCE [LARGE SCALE GENOMIC DNA]</scope>
</reference>
<keyword evidence="3" id="KW-1185">Reference proteome</keyword>
<dbReference type="PANTHER" id="PTHR12697">
    <property type="entry name" value="PBS LYASE HEAT-LIKE PROTEIN"/>
    <property type="match status" value="1"/>
</dbReference>
<dbReference type="InterPro" id="IPR011989">
    <property type="entry name" value="ARM-like"/>
</dbReference>